<evidence type="ECO:0000313" key="4">
    <source>
        <dbReference type="Proteomes" id="UP001576780"/>
    </source>
</evidence>
<evidence type="ECO:0000256" key="2">
    <source>
        <dbReference type="SAM" id="Phobius"/>
    </source>
</evidence>
<evidence type="ECO:0000256" key="1">
    <source>
        <dbReference type="SAM" id="Coils"/>
    </source>
</evidence>
<accession>A0ABV4WMY6</accession>
<protein>
    <recommendedName>
        <fullName evidence="5">LAGLIDADG homing endonuclease</fullName>
    </recommendedName>
</protein>
<reference evidence="3 4" key="1">
    <citation type="submission" date="2024-09" db="EMBL/GenBank/DDBJ databases">
        <title>Floridaenema gen nov. (Aerosakkonemataceae, Aerosakkonematales ord. nov., Cyanobacteria) from benthic tropical and subtropical fresh waters, with the description of four new species.</title>
        <authorList>
            <person name="Moretto J.A."/>
            <person name="Berthold D.E."/>
            <person name="Lefler F.W."/>
            <person name="Huang I.-S."/>
            <person name="Laughinghouse H. IV."/>
        </authorList>
    </citation>
    <scope>NUCLEOTIDE SEQUENCE [LARGE SCALE GENOMIC DNA]</scope>
    <source>
        <strain evidence="3 4">BLCC-F167</strain>
    </source>
</reference>
<keyword evidence="2" id="KW-1133">Transmembrane helix</keyword>
<feature type="transmembrane region" description="Helical" evidence="2">
    <location>
        <begin position="25"/>
        <end position="46"/>
    </location>
</feature>
<sequence length="214" mass="24776">MTNHTESENRQNPGNSFKKLSVRQIFFYGVTLLGLLYLFSVSFGAIKKDRLGQTEAVIFVTILLLNSEFIERLGKFKFGELSLELEQKVAEVKEKQTEIQDVQKQHSREIEEIVNLLANSFLEKNEFWQLQRLAGEQPFNYKNKNTNVPFQNEIRRLRNLGFIERVGGGNFSLNDLPDASPDLKFYVTVTDRGRKYLQLLESLKNQSPPTNKEL</sequence>
<dbReference type="EMBL" id="JBHFNT010000150">
    <property type="protein sequence ID" value="MFB2836422.1"/>
    <property type="molecule type" value="Genomic_DNA"/>
</dbReference>
<keyword evidence="4" id="KW-1185">Reference proteome</keyword>
<feature type="coiled-coil region" evidence="1">
    <location>
        <begin position="85"/>
        <end position="119"/>
    </location>
</feature>
<keyword evidence="2" id="KW-0812">Transmembrane</keyword>
<organism evidence="3 4">
    <name type="scientific">Floridaenema evergladense BLCC-F167</name>
    <dbReference type="NCBI Taxonomy" id="3153639"/>
    <lineage>
        <taxon>Bacteria</taxon>
        <taxon>Bacillati</taxon>
        <taxon>Cyanobacteriota</taxon>
        <taxon>Cyanophyceae</taxon>
        <taxon>Oscillatoriophycideae</taxon>
        <taxon>Aerosakkonematales</taxon>
        <taxon>Aerosakkonemataceae</taxon>
        <taxon>Floridanema</taxon>
        <taxon>Floridanema evergladense</taxon>
    </lineage>
</organism>
<evidence type="ECO:0008006" key="5">
    <source>
        <dbReference type="Google" id="ProtNLM"/>
    </source>
</evidence>
<dbReference type="RefSeq" id="WP_413278806.1">
    <property type="nucleotide sequence ID" value="NZ_JBHFNT010000150.1"/>
</dbReference>
<gene>
    <name evidence="3" type="ORF">ACE1CA_17970</name>
</gene>
<name>A0ABV4WMY6_9CYAN</name>
<proteinExistence type="predicted"/>
<keyword evidence="1" id="KW-0175">Coiled coil</keyword>
<keyword evidence="2" id="KW-0472">Membrane</keyword>
<dbReference type="Proteomes" id="UP001576780">
    <property type="component" value="Unassembled WGS sequence"/>
</dbReference>
<comment type="caution">
    <text evidence="3">The sequence shown here is derived from an EMBL/GenBank/DDBJ whole genome shotgun (WGS) entry which is preliminary data.</text>
</comment>
<evidence type="ECO:0000313" key="3">
    <source>
        <dbReference type="EMBL" id="MFB2836422.1"/>
    </source>
</evidence>